<dbReference type="Proteomes" id="UP000265520">
    <property type="component" value="Unassembled WGS sequence"/>
</dbReference>
<sequence length="50" mass="5541">MRGKSLPKRERATSLVPELLRTTTDVSGHVHPSLPDYADLSARLAALRRT</sequence>
<comment type="caution">
    <text evidence="1">The sequence shown here is derived from an EMBL/GenBank/DDBJ whole genome shotgun (WGS) entry which is preliminary data.</text>
</comment>
<proteinExistence type="predicted"/>
<dbReference type="AlphaFoldDB" id="A0A392N9U0"/>
<accession>A0A392N9U0</accession>
<evidence type="ECO:0000313" key="1">
    <source>
        <dbReference type="EMBL" id="MCH96009.1"/>
    </source>
</evidence>
<keyword evidence="2" id="KW-1185">Reference proteome</keyword>
<reference evidence="1 2" key="1">
    <citation type="journal article" date="2018" name="Front. Plant Sci.">
        <title>Red Clover (Trifolium pratense) and Zigzag Clover (T. medium) - A Picture of Genomic Similarities and Differences.</title>
        <authorList>
            <person name="Dluhosova J."/>
            <person name="Istvanek J."/>
            <person name="Nedelnik J."/>
            <person name="Repkova J."/>
        </authorList>
    </citation>
    <scope>NUCLEOTIDE SEQUENCE [LARGE SCALE GENOMIC DNA]</scope>
    <source>
        <strain evidence="2">cv. 10/8</strain>
        <tissue evidence="1">Leaf</tissue>
    </source>
</reference>
<name>A0A392N9U0_9FABA</name>
<evidence type="ECO:0000313" key="2">
    <source>
        <dbReference type="Proteomes" id="UP000265520"/>
    </source>
</evidence>
<dbReference type="EMBL" id="LXQA010031270">
    <property type="protein sequence ID" value="MCH96009.1"/>
    <property type="molecule type" value="Genomic_DNA"/>
</dbReference>
<gene>
    <name evidence="1" type="ORF">A2U01_0016992</name>
</gene>
<organism evidence="1 2">
    <name type="scientific">Trifolium medium</name>
    <dbReference type="NCBI Taxonomy" id="97028"/>
    <lineage>
        <taxon>Eukaryota</taxon>
        <taxon>Viridiplantae</taxon>
        <taxon>Streptophyta</taxon>
        <taxon>Embryophyta</taxon>
        <taxon>Tracheophyta</taxon>
        <taxon>Spermatophyta</taxon>
        <taxon>Magnoliopsida</taxon>
        <taxon>eudicotyledons</taxon>
        <taxon>Gunneridae</taxon>
        <taxon>Pentapetalae</taxon>
        <taxon>rosids</taxon>
        <taxon>fabids</taxon>
        <taxon>Fabales</taxon>
        <taxon>Fabaceae</taxon>
        <taxon>Papilionoideae</taxon>
        <taxon>50 kb inversion clade</taxon>
        <taxon>NPAAA clade</taxon>
        <taxon>Hologalegina</taxon>
        <taxon>IRL clade</taxon>
        <taxon>Trifolieae</taxon>
        <taxon>Trifolium</taxon>
    </lineage>
</organism>
<protein>
    <submittedName>
        <fullName evidence="1">IST1-like protein</fullName>
    </submittedName>
</protein>